<dbReference type="GO" id="GO:0016740">
    <property type="term" value="F:transferase activity"/>
    <property type="evidence" value="ECO:0007669"/>
    <property type="project" value="UniProtKB-KW"/>
</dbReference>
<dbReference type="EMBL" id="JXTB01000151">
    <property type="protein sequence ID" value="PON58229.1"/>
    <property type="molecule type" value="Genomic_DNA"/>
</dbReference>
<gene>
    <name evidence="1" type="ORF">PanWU01x14_168280</name>
</gene>
<dbReference type="Gene3D" id="3.40.50.2000">
    <property type="entry name" value="Glycogen Phosphorylase B"/>
    <property type="match status" value="1"/>
</dbReference>
<dbReference type="SUPFAM" id="SSF53756">
    <property type="entry name" value="UDP-Glycosyltransferase/glycogen phosphorylase"/>
    <property type="match status" value="1"/>
</dbReference>
<sequence length="83" mass="9088">MKDAIVLYPSPGMGHLISMVELAKLILTHHPTFSITLIIHTLPSNSSLNSHVSTCPMSRAASLVLRNRRNMRYLPSFGASKSA</sequence>
<dbReference type="OrthoDB" id="5835829at2759"/>
<proteinExistence type="predicted"/>
<reference evidence="2" key="1">
    <citation type="submission" date="2016-06" db="EMBL/GenBank/DDBJ databases">
        <title>Parallel loss of symbiosis genes in relatives of nitrogen-fixing non-legume Parasponia.</title>
        <authorList>
            <person name="Van Velzen R."/>
            <person name="Holmer R."/>
            <person name="Bu F."/>
            <person name="Rutten L."/>
            <person name="Van Zeijl A."/>
            <person name="Liu W."/>
            <person name="Santuari L."/>
            <person name="Cao Q."/>
            <person name="Sharma T."/>
            <person name="Shen D."/>
            <person name="Roswanjaya Y."/>
            <person name="Wardhani T."/>
            <person name="Kalhor M.S."/>
            <person name="Jansen J."/>
            <person name="Van den Hoogen J."/>
            <person name="Gungor B."/>
            <person name="Hartog M."/>
            <person name="Hontelez J."/>
            <person name="Verver J."/>
            <person name="Yang W.-C."/>
            <person name="Schijlen E."/>
            <person name="Repin R."/>
            <person name="Schilthuizen M."/>
            <person name="Schranz E."/>
            <person name="Heidstra R."/>
            <person name="Miyata K."/>
            <person name="Fedorova E."/>
            <person name="Kohlen W."/>
            <person name="Bisseling T."/>
            <person name="Smit S."/>
            <person name="Geurts R."/>
        </authorList>
    </citation>
    <scope>NUCLEOTIDE SEQUENCE [LARGE SCALE GENOMIC DNA]</scope>
    <source>
        <strain evidence="2">cv. WU1-14</strain>
    </source>
</reference>
<evidence type="ECO:0000313" key="1">
    <source>
        <dbReference type="EMBL" id="PON58229.1"/>
    </source>
</evidence>
<keyword evidence="1" id="KW-0808">Transferase</keyword>
<evidence type="ECO:0000313" key="2">
    <source>
        <dbReference type="Proteomes" id="UP000237105"/>
    </source>
</evidence>
<dbReference type="AlphaFoldDB" id="A0A2P5CAZ9"/>
<dbReference type="Proteomes" id="UP000237105">
    <property type="component" value="Unassembled WGS sequence"/>
</dbReference>
<keyword evidence="2" id="KW-1185">Reference proteome</keyword>
<accession>A0A2P5CAZ9</accession>
<name>A0A2P5CAZ9_PARAD</name>
<organism evidence="1 2">
    <name type="scientific">Parasponia andersonii</name>
    <name type="common">Sponia andersonii</name>
    <dbReference type="NCBI Taxonomy" id="3476"/>
    <lineage>
        <taxon>Eukaryota</taxon>
        <taxon>Viridiplantae</taxon>
        <taxon>Streptophyta</taxon>
        <taxon>Embryophyta</taxon>
        <taxon>Tracheophyta</taxon>
        <taxon>Spermatophyta</taxon>
        <taxon>Magnoliopsida</taxon>
        <taxon>eudicotyledons</taxon>
        <taxon>Gunneridae</taxon>
        <taxon>Pentapetalae</taxon>
        <taxon>rosids</taxon>
        <taxon>fabids</taxon>
        <taxon>Rosales</taxon>
        <taxon>Cannabaceae</taxon>
        <taxon>Parasponia</taxon>
    </lineage>
</organism>
<protein>
    <submittedName>
        <fullName evidence="1">UDP-glucuronosyl/UDP-glucosyltransferase</fullName>
    </submittedName>
</protein>
<comment type="caution">
    <text evidence="1">The sequence shown here is derived from an EMBL/GenBank/DDBJ whole genome shotgun (WGS) entry which is preliminary data.</text>
</comment>